<gene>
    <name evidence="11" type="primary">LOC108680212</name>
</gene>
<comment type="cofactor">
    <cofactor evidence="1 7">
        <name>heme</name>
        <dbReference type="ChEBI" id="CHEBI:30413"/>
    </cofactor>
</comment>
<feature type="binding site" description="axial binding residue" evidence="7">
    <location>
        <position position="437"/>
    </location>
    <ligand>
        <name>heme</name>
        <dbReference type="ChEBI" id="CHEBI:30413"/>
    </ligand>
    <ligandPart>
        <name>Fe</name>
        <dbReference type="ChEBI" id="CHEBI:18248"/>
    </ligandPart>
</feature>
<dbReference type="GO" id="GO:0016712">
    <property type="term" value="F:oxidoreductase activity, acting on paired donors, with incorporation or reduction of molecular oxygen, reduced flavin or flavoprotein as one donor, and incorporation of one atom of oxygen"/>
    <property type="evidence" value="ECO:0007669"/>
    <property type="project" value="TreeGrafter"/>
</dbReference>
<dbReference type="OrthoDB" id="3934656at2759"/>
<evidence type="ECO:0000256" key="2">
    <source>
        <dbReference type="ARBA" id="ARBA00010617"/>
    </source>
</evidence>
<dbReference type="FunFam" id="1.10.630.10:FF:000036">
    <property type="entry name" value="CYtochrome P450 family"/>
    <property type="match status" value="1"/>
</dbReference>
<dbReference type="RefSeq" id="XP_018024482.1">
    <property type="nucleotide sequence ID" value="XM_018168993.2"/>
</dbReference>
<comment type="similarity">
    <text evidence="2 8">Belongs to the cytochrome P450 family.</text>
</comment>
<name>A0A8B7PFY2_HYAAZ</name>
<evidence type="ECO:0000256" key="4">
    <source>
        <dbReference type="ARBA" id="ARBA00023002"/>
    </source>
</evidence>
<dbReference type="InterPro" id="IPR001128">
    <property type="entry name" value="Cyt_P450"/>
</dbReference>
<dbReference type="PRINTS" id="PR00463">
    <property type="entry name" value="EP450I"/>
</dbReference>
<evidence type="ECO:0000313" key="11">
    <source>
        <dbReference type="RefSeq" id="XP_018024482.1"/>
    </source>
</evidence>
<keyword evidence="5 7" id="KW-0408">Iron</keyword>
<evidence type="ECO:0000256" key="6">
    <source>
        <dbReference type="ARBA" id="ARBA00023033"/>
    </source>
</evidence>
<dbReference type="Pfam" id="PF00067">
    <property type="entry name" value="p450"/>
    <property type="match status" value="1"/>
</dbReference>
<dbReference type="Gene3D" id="1.10.630.10">
    <property type="entry name" value="Cytochrome P450"/>
    <property type="match status" value="1"/>
</dbReference>
<dbReference type="KEGG" id="hazt:108680212"/>
<feature type="chain" id="PRO_5034237430" evidence="9">
    <location>
        <begin position="18"/>
        <end position="493"/>
    </location>
</feature>
<dbReference type="AlphaFoldDB" id="A0A8B7PFY2"/>
<dbReference type="InterPro" id="IPR017972">
    <property type="entry name" value="Cyt_P450_CS"/>
</dbReference>
<organism evidence="10 11">
    <name type="scientific">Hyalella azteca</name>
    <name type="common">Amphipod</name>
    <dbReference type="NCBI Taxonomy" id="294128"/>
    <lineage>
        <taxon>Eukaryota</taxon>
        <taxon>Metazoa</taxon>
        <taxon>Ecdysozoa</taxon>
        <taxon>Arthropoda</taxon>
        <taxon>Crustacea</taxon>
        <taxon>Multicrustacea</taxon>
        <taxon>Malacostraca</taxon>
        <taxon>Eumalacostraca</taxon>
        <taxon>Peracarida</taxon>
        <taxon>Amphipoda</taxon>
        <taxon>Senticaudata</taxon>
        <taxon>Talitrida</taxon>
        <taxon>Talitroidea</taxon>
        <taxon>Hyalellidae</taxon>
        <taxon>Hyalella</taxon>
    </lineage>
</organism>
<dbReference type="PROSITE" id="PS00086">
    <property type="entry name" value="CYTOCHROME_P450"/>
    <property type="match status" value="1"/>
</dbReference>
<evidence type="ECO:0000256" key="7">
    <source>
        <dbReference type="PIRSR" id="PIRSR602401-1"/>
    </source>
</evidence>
<dbReference type="SUPFAM" id="SSF48264">
    <property type="entry name" value="Cytochrome P450"/>
    <property type="match status" value="1"/>
</dbReference>
<keyword evidence="10" id="KW-1185">Reference proteome</keyword>
<keyword evidence="7 8" id="KW-0349">Heme</keyword>
<dbReference type="Proteomes" id="UP000694843">
    <property type="component" value="Unplaced"/>
</dbReference>
<evidence type="ECO:0000313" key="10">
    <source>
        <dbReference type="Proteomes" id="UP000694843"/>
    </source>
</evidence>
<dbReference type="GO" id="GO:0006082">
    <property type="term" value="P:organic acid metabolic process"/>
    <property type="evidence" value="ECO:0007669"/>
    <property type="project" value="TreeGrafter"/>
</dbReference>
<evidence type="ECO:0000256" key="1">
    <source>
        <dbReference type="ARBA" id="ARBA00001971"/>
    </source>
</evidence>
<evidence type="ECO:0000256" key="9">
    <source>
        <dbReference type="SAM" id="SignalP"/>
    </source>
</evidence>
<dbReference type="GO" id="GO:0020037">
    <property type="term" value="F:heme binding"/>
    <property type="evidence" value="ECO:0007669"/>
    <property type="project" value="InterPro"/>
</dbReference>
<sequence>MISAALLATLLLGLWLAARVRKRFSMPPGEWGWPILGHLPPSDEPMDETIKKLRKKHGDVFTWKIGTATFVVLCDFDTIKKVYNHPDAQGRPSFYSLLIFSCYKNLGLANSVGEIWHGGRRFTIRHLRDMGMGRSSLESRIALEAHNLVENFKKVTDVATEVPRSLSIAILNIIWELCAGKRHDLDDEKALEFQQVVVDIFHDFQGNVVIFDTFPFLLPITPRFVMEKLGVTKYMEDCDILMSHMKKCIKEHKESLDVNNPRDYIDAFLIEMQLEKNAGSAIFTEENLMVSLGDIFTAASEITSITLRWLILYMIKHPEIQRKIQAEIDSVVPRDRLPGLDDRPSLSYLEATLYEVERLVSVVPLLVPHCATQDIEVNGFHVPKGTVLMGHAGSCHGDPQVWQRPDEFYPPHFLDENGKFCPKKNGFIPFSIGRRVCPGENLARQTMFLFGSALLQTFMFEAPEGEVLSTQRDPAERMIIIPKPFRVIMRQRS</sequence>
<protein>
    <submittedName>
        <fullName evidence="11">Cytochrome P450 2L1</fullName>
    </submittedName>
</protein>
<dbReference type="GO" id="GO:0006805">
    <property type="term" value="P:xenobiotic metabolic process"/>
    <property type="evidence" value="ECO:0007669"/>
    <property type="project" value="TreeGrafter"/>
</dbReference>
<proteinExistence type="inferred from homology"/>
<dbReference type="InterPro" id="IPR002401">
    <property type="entry name" value="Cyt_P450_E_grp-I"/>
</dbReference>
<keyword evidence="6 8" id="KW-0503">Monooxygenase</keyword>
<dbReference type="GeneID" id="108680212"/>
<dbReference type="InterPro" id="IPR050182">
    <property type="entry name" value="Cytochrome_P450_fam2"/>
</dbReference>
<evidence type="ECO:0000256" key="8">
    <source>
        <dbReference type="RuleBase" id="RU000461"/>
    </source>
</evidence>
<dbReference type="GO" id="GO:0005506">
    <property type="term" value="F:iron ion binding"/>
    <property type="evidence" value="ECO:0007669"/>
    <property type="project" value="InterPro"/>
</dbReference>
<dbReference type="InterPro" id="IPR036396">
    <property type="entry name" value="Cyt_P450_sf"/>
</dbReference>
<evidence type="ECO:0000256" key="3">
    <source>
        <dbReference type="ARBA" id="ARBA00022723"/>
    </source>
</evidence>
<evidence type="ECO:0000256" key="5">
    <source>
        <dbReference type="ARBA" id="ARBA00023004"/>
    </source>
</evidence>
<reference evidence="11" key="1">
    <citation type="submission" date="2025-08" db="UniProtKB">
        <authorList>
            <consortium name="RefSeq"/>
        </authorList>
    </citation>
    <scope>IDENTIFICATION</scope>
    <source>
        <tissue evidence="11">Whole organism</tissue>
    </source>
</reference>
<keyword evidence="4 8" id="KW-0560">Oxidoreductase</keyword>
<dbReference type="PRINTS" id="PR00385">
    <property type="entry name" value="P450"/>
</dbReference>
<accession>A0A8B7PFY2</accession>
<feature type="signal peptide" evidence="9">
    <location>
        <begin position="1"/>
        <end position="17"/>
    </location>
</feature>
<keyword evidence="3 7" id="KW-0479">Metal-binding</keyword>
<keyword evidence="9" id="KW-0732">Signal</keyword>
<dbReference type="GO" id="GO:0008395">
    <property type="term" value="F:steroid hydroxylase activity"/>
    <property type="evidence" value="ECO:0007669"/>
    <property type="project" value="TreeGrafter"/>
</dbReference>
<dbReference type="PANTHER" id="PTHR24300">
    <property type="entry name" value="CYTOCHROME P450 508A4-RELATED"/>
    <property type="match status" value="1"/>
</dbReference>
<dbReference type="PANTHER" id="PTHR24300:SF403">
    <property type="entry name" value="CYTOCHROME P450 306A1"/>
    <property type="match status" value="1"/>
</dbReference>
<dbReference type="GO" id="GO:0005737">
    <property type="term" value="C:cytoplasm"/>
    <property type="evidence" value="ECO:0007669"/>
    <property type="project" value="TreeGrafter"/>
</dbReference>